<evidence type="ECO:0000313" key="2">
    <source>
        <dbReference type="Proteomes" id="UP001642484"/>
    </source>
</evidence>
<proteinExistence type="predicted"/>
<reference evidence="1 2" key="1">
    <citation type="submission" date="2024-02" db="EMBL/GenBank/DDBJ databases">
        <authorList>
            <person name="Chen Y."/>
            <person name="Shah S."/>
            <person name="Dougan E. K."/>
            <person name="Thang M."/>
            <person name="Chan C."/>
        </authorList>
    </citation>
    <scope>NUCLEOTIDE SEQUENCE [LARGE SCALE GENOMIC DNA]</scope>
</reference>
<organism evidence="1 2">
    <name type="scientific">Durusdinium trenchii</name>
    <dbReference type="NCBI Taxonomy" id="1381693"/>
    <lineage>
        <taxon>Eukaryota</taxon>
        <taxon>Sar</taxon>
        <taxon>Alveolata</taxon>
        <taxon>Dinophyceae</taxon>
        <taxon>Suessiales</taxon>
        <taxon>Symbiodiniaceae</taxon>
        <taxon>Durusdinium</taxon>
    </lineage>
</organism>
<gene>
    <name evidence="1" type="ORF">CCMP2556_LOCUS25216</name>
</gene>
<name>A0ABP0MDF6_9DINO</name>
<dbReference type="EMBL" id="CAXAMN010016825">
    <property type="protein sequence ID" value="CAK9049176.1"/>
    <property type="molecule type" value="Genomic_DNA"/>
</dbReference>
<feature type="non-terminal residue" evidence="1">
    <location>
        <position position="1"/>
    </location>
</feature>
<sequence length="144" mass="15809">AFDRIRSLLRPGKGEIEDNGEPESADTVVPIKDDFWQLAPHPCDVILRSHALKFMVCLSEERVVIPDALTSGQKDLKHAKHYVAAAKTNMVLKAAARAWAHGVPWAEAYNLCDEALKKAADQMKFKAIPKGKAKAKASGRRPAP</sequence>
<keyword evidence="2" id="KW-1185">Reference proteome</keyword>
<protein>
    <submittedName>
        <fullName evidence="1">Uncharacterized protein</fullName>
    </submittedName>
</protein>
<evidence type="ECO:0000313" key="1">
    <source>
        <dbReference type="EMBL" id="CAK9049176.1"/>
    </source>
</evidence>
<accession>A0ABP0MDF6</accession>
<dbReference type="Proteomes" id="UP001642484">
    <property type="component" value="Unassembled WGS sequence"/>
</dbReference>
<comment type="caution">
    <text evidence="1">The sequence shown here is derived from an EMBL/GenBank/DDBJ whole genome shotgun (WGS) entry which is preliminary data.</text>
</comment>